<feature type="repeat" description="TPR" evidence="1">
    <location>
        <begin position="389"/>
        <end position="422"/>
    </location>
</feature>
<feature type="compositionally biased region" description="Polar residues" evidence="2">
    <location>
        <begin position="85"/>
        <end position="94"/>
    </location>
</feature>
<evidence type="ECO:0000313" key="3">
    <source>
        <dbReference type="Proteomes" id="UP000887566"/>
    </source>
</evidence>
<sequence length="872" mass="97223">MVDTGNVLDPLFKAISLFRRRKFEKATEECTKILEKNAYDQAAWCLKLRCLSEQVYVDEVENDEQGLAESLMDDNAIAQVARPGTSLNRPNTTAKGFPSQAIRPRSNTGRPVSGVVRPGTQSGRPGTMEQALRVSRTASTARPVTSSTGRFVRLGTASMLSNPDGPFVNLARLDVNKYGAQPTVAKALFEYIFYHEGDVRTALQLAAAATKASDFKDWFWKVQLGKCYYRLGLYRDAEKQFISALKQQQLIDTILLLGKVYVRLDQPLTAIEQYKRGLETFKNDVNLLTALARIFEQLGDMEASINHYKEVLKQDATNIEAIACIGTNYFYSDQPEIALRYYRRILQMGVNNAELFTNMGLCCFYSQQYDLALGCLERAQSVADKDNQADVWYNIGQVALGSGDASMAYQCFRLALTANNDHAEACCNLGVLEMRKGNIEAAKALLQTAMSLGSYTFEPFYNFALLCYNMGDYQSSFTAVNKALELFADHADSKVLHSRITMSHAEPVNMVGAKVFIAICTLLTVVIAADNKVRVQTKCGLPSFIDKLPADAKQKVEDVWANYTEGHNCKKELKLQRAIVGSLSNSTKEILFEESDTFTREPPICGLPHFIDELPAETQKKLRSIWTDFEDGVECEDMQNATKNLIDALPVDIRQKLAENKKIMVAVAKSAPEFLKNLDQKTRQKFHEIFLNKELTKSARRAALKKLADSVLTPDQLRLFYKYEAIRDSRTRSRIDGAKTNKGSAKATTAEPKKVAEQLSTAASTSSTVEKSQKGGQKNSTLSNDAKSSPKEDNSHQENGSPPQQVAPRCGLPPFHKKLPSDAQEKLSAIWANYAKGNTCIKERKATRELIKTLPKDVRLSLRSKKTQARQS</sequence>
<dbReference type="Pfam" id="PF13181">
    <property type="entry name" value="TPR_8"/>
    <property type="match status" value="2"/>
</dbReference>
<dbReference type="SUPFAM" id="SSF48452">
    <property type="entry name" value="TPR-like"/>
    <property type="match status" value="1"/>
</dbReference>
<evidence type="ECO:0000313" key="4">
    <source>
        <dbReference type="WBParaSite" id="PSAMB.scaffold796size41283.g8847.t1"/>
    </source>
</evidence>
<dbReference type="PANTHER" id="PTHR44177">
    <property type="entry name" value="TETRATRICOPEPTIDE REPEAT PROTEIN 8"/>
    <property type="match status" value="1"/>
</dbReference>
<dbReference type="InterPro" id="IPR028796">
    <property type="entry name" value="BBS8"/>
</dbReference>
<organism evidence="3 4">
    <name type="scientific">Plectus sambesii</name>
    <dbReference type="NCBI Taxonomy" id="2011161"/>
    <lineage>
        <taxon>Eukaryota</taxon>
        <taxon>Metazoa</taxon>
        <taxon>Ecdysozoa</taxon>
        <taxon>Nematoda</taxon>
        <taxon>Chromadorea</taxon>
        <taxon>Plectida</taxon>
        <taxon>Plectina</taxon>
        <taxon>Plectoidea</taxon>
        <taxon>Plectidae</taxon>
        <taxon>Plectus</taxon>
    </lineage>
</organism>
<dbReference type="WBParaSite" id="PSAMB.scaffold796size41283.g8847.t1">
    <property type="protein sequence ID" value="PSAMB.scaffold796size41283.g8847.t1"/>
    <property type="gene ID" value="PSAMB.scaffold796size41283.g8847"/>
</dbReference>
<dbReference type="FunFam" id="1.25.40.10:FF:000300">
    <property type="entry name" value="Tetratricopeptide repeat domain 8"/>
    <property type="match status" value="1"/>
</dbReference>
<proteinExistence type="predicted"/>
<dbReference type="PROSITE" id="PS50005">
    <property type="entry name" value="TPR"/>
    <property type="match status" value="2"/>
</dbReference>
<dbReference type="GO" id="GO:0097730">
    <property type="term" value="C:non-motile cilium"/>
    <property type="evidence" value="ECO:0007669"/>
    <property type="project" value="TreeGrafter"/>
</dbReference>
<dbReference type="GO" id="GO:0036064">
    <property type="term" value="C:ciliary basal body"/>
    <property type="evidence" value="ECO:0007669"/>
    <property type="project" value="TreeGrafter"/>
</dbReference>
<feature type="repeat" description="TPR" evidence="1">
    <location>
        <begin position="285"/>
        <end position="318"/>
    </location>
</feature>
<dbReference type="GO" id="GO:0034464">
    <property type="term" value="C:BBSome"/>
    <property type="evidence" value="ECO:0007669"/>
    <property type="project" value="InterPro"/>
</dbReference>
<keyword evidence="3" id="KW-1185">Reference proteome</keyword>
<dbReference type="AlphaFoldDB" id="A0A914XDA4"/>
<name>A0A914XDA4_9BILA</name>
<evidence type="ECO:0000256" key="2">
    <source>
        <dbReference type="SAM" id="MobiDB-lite"/>
    </source>
</evidence>
<dbReference type="InterPro" id="IPR019734">
    <property type="entry name" value="TPR_rpt"/>
</dbReference>
<dbReference type="SMART" id="SM00028">
    <property type="entry name" value="TPR"/>
    <property type="match status" value="8"/>
</dbReference>
<dbReference type="Gene3D" id="1.25.40.10">
    <property type="entry name" value="Tetratricopeptide repeat domain"/>
    <property type="match status" value="1"/>
</dbReference>
<accession>A0A914XDA4</accession>
<dbReference type="PANTHER" id="PTHR44177:SF1">
    <property type="entry name" value="TETRATRICOPEPTIDE REPEAT PROTEIN 8"/>
    <property type="match status" value="1"/>
</dbReference>
<dbReference type="Proteomes" id="UP000887566">
    <property type="component" value="Unplaced"/>
</dbReference>
<feature type="region of interest" description="Disordered" evidence="2">
    <location>
        <begin position="734"/>
        <end position="821"/>
    </location>
</feature>
<protein>
    <submittedName>
        <fullName evidence="4">Tetratricopeptide repeat protein 8</fullName>
    </submittedName>
</protein>
<dbReference type="CDD" id="cd21341">
    <property type="entry name" value="TTC8_N"/>
    <property type="match status" value="1"/>
</dbReference>
<dbReference type="Pfam" id="PF13432">
    <property type="entry name" value="TPR_16"/>
    <property type="match status" value="1"/>
</dbReference>
<feature type="region of interest" description="Disordered" evidence="2">
    <location>
        <begin position="82"/>
        <end position="129"/>
    </location>
</feature>
<feature type="compositionally biased region" description="Polar residues" evidence="2">
    <location>
        <begin position="758"/>
        <end position="787"/>
    </location>
</feature>
<evidence type="ECO:0000256" key="1">
    <source>
        <dbReference type="PROSITE-ProRule" id="PRU00339"/>
    </source>
</evidence>
<dbReference type="GO" id="GO:1905515">
    <property type="term" value="P:non-motile cilium assembly"/>
    <property type="evidence" value="ECO:0007669"/>
    <property type="project" value="InterPro"/>
</dbReference>
<keyword evidence="1" id="KW-0802">TPR repeat</keyword>
<reference evidence="4" key="1">
    <citation type="submission" date="2022-11" db="UniProtKB">
        <authorList>
            <consortium name="WormBaseParasite"/>
        </authorList>
    </citation>
    <scope>IDENTIFICATION</scope>
</reference>
<dbReference type="InterPro" id="IPR011990">
    <property type="entry name" value="TPR-like_helical_dom_sf"/>
</dbReference>